<evidence type="ECO:0000256" key="4">
    <source>
        <dbReference type="ARBA" id="ARBA00023015"/>
    </source>
</evidence>
<dbReference type="InterPro" id="IPR031693">
    <property type="entry name" value="Sin3_C"/>
</dbReference>
<dbReference type="InterPro" id="IPR036600">
    <property type="entry name" value="PAH_sf"/>
</dbReference>
<evidence type="ECO:0000256" key="8">
    <source>
        <dbReference type="SAM" id="MobiDB-lite"/>
    </source>
</evidence>
<evidence type="ECO:0000313" key="11">
    <source>
        <dbReference type="EMBL" id="RXW19123.1"/>
    </source>
</evidence>
<feature type="compositionally biased region" description="Pro residues" evidence="8">
    <location>
        <begin position="337"/>
        <end position="346"/>
    </location>
</feature>
<comment type="subcellular location">
    <subcellularLocation>
        <location evidence="1 7">Nucleus</location>
    </subcellularLocation>
</comment>
<keyword evidence="2" id="KW-0678">Repressor</keyword>
<evidence type="ECO:0000313" key="12">
    <source>
        <dbReference type="Proteomes" id="UP000290288"/>
    </source>
</evidence>
<evidence type="ECO:0000256" key="9">
    <source>
        <dbReference type="SAM" id="Phobius"/>
    </source>
</evidence>
<feature type="region of interest" description="Disordered" evidence="8">
    <location>
        <begin position="762"/>
        <end position="861"/>
    </location>
</feature>
<dbReference type="EMBL" id="SDEE01000219">
    <property type="protein sequence ID" value="RXW19123.1"/>
    <property type="molecule type" value="Genomic_DNA"/>
</dbReference>
<dbReference type="PANTHER" id="PTHR12346:SF0">
    <property type="entry name" value="SIN3A, ISOFORM G"/>
    <property type="match status" value="1"/>
</dbReference>
<proteinExistence type="predicted"/>
<evidence type="ECO:0000256" key="3">
    <source>
        <dbReference type="ARBA" id="ARBA00022737"/>
    </source>
</evidence>
<feature type="transmembrane region" description="Helical" evidence="9">
    <location>
        <begin position="1257"/>
        <end position="1279"/>
    </location>
</feature>
<feature type="compositionally biased region" description="Basic and acidic residues" evidence="8">
    <location>
        <begin position="817"/>
        <end position="826"/>
    </location>
</feature>
<organism evidence="11 12">
    <name type="scientific">Candolleomyces aberdarensis</name>
    <dbReference type="NCBI Taxonomy" id="2316362"/>
    <lineage>
        <taxon>Eukaryota</taxon>
        <taxon>Fungi</taxon>
        <taxon>Dikarya</taxon>
        <taxon>Basidiomycota</taxon>
        <taxon>Agaricomycotina</taxon>
        <taxon>Agaricomycetes</taxon>
        <taxon>Agaricomycetidae</taxon>
        <taxon>Agaricales</taxon>
        <taxon>Agaricineae</taxon>
        <taxon>Psathyrellaceae</taxon>
        <taxon>Candolleomyces</taxon>
    </lineage>
</organism>
<feature type="region of interest" description="Disordered" evidence="8">
    <location>
        <begin position="1204"/>
        <end position="1247"/>
    </location>
</feature>
<gene>
    <name evidence="11" type="ORF">EST38_g6730</name>
</gene>
<feature type="compositionally biased region" description="Polar residues" evidence="8">
    <location>
        <begin position="841"/>
        <end position="850"/>
    </location>
</feature>
<dbReference type="PROSITE" id="PS51477">
    <property type="entry name" value="PAH"/>
    <property type="match status" value="2"/>
</dbReference>
<feature type="compositionally biased region" description="Polar residues" evidence="8">
    <location>
        <begin position="1656"/>
        <end position="1674"/>
    </location>
</feature>
<keyword evidence="9" id="KW-0812">Transmembrane</keyword>
<keyword evidence="3" id="KW-0677">Repeat</keyword>
<protein>
    <recommendedName>
        <fullName evidence="10">Histone deacetylase interacting domain-containing protein</fullName>
    </recommendedName>
</protein>
<dbReference type="SMART" id="SM00761">
    <property type="entry name" value="HDAC_interact"/>
    <property type="match status" value="1"/>
</dbReference>
<feature type="region of interest" description="Disordered" evidence="8">
    <location>
        <begin position="1343"/>
        <end position="1490"/>
    </location>
</feature>
<feature type="compositionally biased region" description="Polar residues" evidence="8">
    <location>
        <begin position="1352"/>
        <end position="1365"/>
    </location>
</feature>
<dbReference type="Proteomes" id="UP000290288">
    <property type="component" value="Unassembled WGS sequence"/>
</dbReference>
<dbReference type="GO" id="GO:0010628">
    <property type="term" value="P:positive regulation of gene expression"/>
    <property type="evidence" value="ECO:0007669"/>
    <property type="project" value="UniProtKB-ARBA"/>
</dbReference>
<dbReference type="STRING" id="2316362.A0A4Q2DH24"/>
<dbReference type="Pfam" id="PF16879">
    <property type="entry name" value="Sin3a_C"/>
    <property type="match status" value="1"/>
</dbReference>
<feature type="region of interest" description="Disordered" evidence="8">
    <location>
        <begin position="1586"/>
        <end position="1687"/>
    </location>
</feature>
<evidence type="ECO:0000256" key="2">
    <source>
        <dbReference type="ARBA" id="ARBA00022491"/>
    </source>
</evidence>
<reference evidence="11 12" key="1">
    <citation type="submission" date="2019-01" db="EMBL/GenBank/DDBJ databases">
        <title>Draft genome sequence of Psathyrella aberdarensis IHI B618.</title>
        <authorList>
            <person name="Buettner E."/>
            <person name="Kellner H."/>
        </authorList>
    </citation>
    <scope>NUCLEOTIDE SEQUENCE [LARGE SCALE GENOMIC DNA]</scope>
    <source>
        <strain evidence="11 12">IHI B618</strain>
    </source>
</reference>
<keyword evidence="4" id="KW-0805">Transcription regulation</keyword>
<dbReference type="InterPro" id="IPR013194">
    <property type="entry name" value="HDAC_interact_dom"/>
</dbReference>
<keyword evidence="12" id="KW-1185">Reference proteome</keyword>
<evidence type="ECO:0000256" key="5">
    <source>
        <dbReference type="ARBA" id="ARBA00023163"/>
    </source>
</evidence>
<accession>A0A4Q2DH24</accession>
<feature type="region of interest" description="Disordered" evidence="8">
    <location>
        <begin position="1287"/>
        <end position="1317"/>
    </location>
</feature>
<evidence type="ECO:0000256" key="1">
    <source>
        <dbReference type="ARBA" id="ARBA00004123"/>
    </source>
</evidence>
<dbReference type="GO" id="GO:0033698">
    <property type="term" value="C:Rpd3L complex"/>
    <property type="evidence" value="ECO:0007669"/>
    <property type="project" value="UniProtKB-ARBA"/>
</dbReference>
<dbReference type="FunFam" id="1.20.1160.11:FF:000003">
    <property type="entry name" value="Paired amphipathic helix SIN3-like protein"/>
    <property type="match status" value="1"/>
</dbReference>
<dbReference type="SUPFAM" id="SSF47762">
    <property type="entry name" value="PAH2 domain"/>
    <property type="match status" value="3"/>
</dbReference>
<dbReference type="OrthoDB" id="10265969at2759"/>
<evidence type="ECO:0000256" key="6">
    <source>
        <dbReference type="ARBA" id="ARBA00023242"/>
    </source>
</evidence>
<evidence type="ECO:0000256" key="7">
    <source>
        <dbReference type="PROSITE-ProRule" id="PRU00810"/>
    </source>
</evidence>
<feature type="compositionally biased region" description="Low complexity" evidence="8">
    <location>
        <begin position="827"/>
        <end position="840"/>
    </location>
</feature>
<feature type="region of interest" description="Disordered" evidence="8">
    <location>
        <begin position="1504"/>
        <end position="1572"/>
    </location>
</feature>
<dbReference type="GO" id="GO:0000122">
    <property type="term" value="P:negative regulation of transcription by RNA polymerase II"/>
    <property type="evidence" value="ECO:0007669"/>
    <property type="project" value="TreeGrafter"/>
</dbReference>
<feature type="compositionally biased region" description="Low complexity" evidence="8">
    <location>
        <begin position="1374"/>
        <end position="1425"/>
    </location>
</feature>
<dbReference type="Gene3D" id="1.20.1160.11">
    <property type="entry name" value="Paired amphipathic helix"/>
    <property type="match status" value="3"/>
</dbReference>
<dbReference type="InterPro" id="IPR003822">
    <property type="entry name" value="PAH"/>
</dbReference>
<dbReference type="InterPro" id="IPR039774">
    <property type="entry name" value="Sin3-like"/>
</dbReference>
<dbReference type="Pfam" id="PF08295">
    <property type="entry name" value="Sin3_corepress"/>
    <property type="match status" value="1"/>
</dbReference>
<keyword evidence="9" id="KW-1133">Transmembrane helix</keyword>
<dbReference type="FunFam" id="1.20.1160.11:FF:000002">
    <property type="entry name" value="Paired amphipathic helix protein SIN3"/>
    <property type="match status" value="1"/>
</dbReference>
<feature type="compositionally biased region" description="Low complexity" evidence="8">
    <location>
        <begin position="272"/>
        <end position="291"/>
    </location>
</feature>
<keyword evidence="6 7" id="KW-0539">Nucleus</keyword>
<feature type="compositionally biased region" description="Low complexity" evidence="8">
    <location>
        <begin position="1212"/>
        <end position="1224"/>
    </location>
</feature>
<sequence length="1687" mass="186468">MSVDQMNRPLNVTDALGYLDAVKNQFQEKPDVYNQFLDIMKDFKSQAIDTPGVIQRVSQLFHGNPTLIQGFNTFLPHGYRIDISPDHDHTITVTTPTGTTTQSTGTNVILSRTTREMPALAGPGLVYPGVLAGPARALTPHGYLHSHDPAPYSPGFQQQTTAASFLGGLNKNNGAGGPTVESGPPTEFNHAIQYLNKIKARYADDQNTYKQFLDILQTYQREGKNSQDNQVYVQVQMLFKEAPELIDEFKNFLPEAVGGGVLQQNAQMMANQMWAQQHQQAPPSPQPAKKLAPAKRKKRTEKEPTPVPLPKAALSRQTKKVKHHHLPDTGSPSFSPHIPPRSPPPQSHMYPPAVQQPPVHTAPVDKLMFFDRAKRALESKEMYEEFLKLLSLFSKEIIDSQTLIERAKVFLGEETLLTEFKDVVGWDERMENPLDYGPPGSIRTQAPDACAPQPVDDGEGPSYRRLPESEIRLACSGRDELCRSVLNDDWVSHPTWASEEAGFVAHKKNSFEEALHKSEEERHEYHVHLEALTRTIAILEPLNARIEEMTPEERATFRLKPDFGGSSKSLYHRTIKRIYGRDNSAEIILAMQEGPSVAVPVVLARLKHKDEDWRRAMREYSRTWREVDSKNFYKSLDHQGISFKTNDKKNITSKCFVQDIEAIQEQQVKDWEDENGGRPSASAKSFAKRSIGHQLEYAFADTSVLLDSLKLVYSFLDRSQVQYSPQERRTVEKFLRAFIPRLCHFPEAEFNAACGHLEGAPSAHGGGAAATEEEAHEGTGDGSRSGRRSNGSSTSQANGHSNGVPASDLRKKLLKTAQEKASRKDAAATATTTGGATTAGSNTRGSNSGIGSRAATPSPVTENASRFAQLDEDGRVIPDVWIKEAPVASGSAEAGGGNDGSETADPVKPFFANTTFYTLLRLLQLLYSRLLMCKEIGADLAAKKHAPLLANETALELGLVDPSGPSVVLQQSMEALGERPGSEPTPNVVYLYLLNACEKMFDNEMDLATFEEHMRWFFGTTAYHLFTLDKLIAALIKQVQIVLSDHKCQELWTLLQLVQGSEHVTKQDIVRYRRSAEKHVAENDHFYRIQWDREKKSIRVSLTSQDDETIETDGSARRRWREYVNTYVMTYPTEWDPPAKSRVSPVFLRRCAQGNEEGSTASTILRDDHTRIRISLPTYKLVYEGGCEDVLGCSTSAVSAIDEQASRHPNGTTSTNNTSTSNTTASMDTDYDKIPDKLPPGWQPKEEMWGHESRTTLILAMSLVLAFLICFLIIGCLFWRKSMRRKHKGEQEQDVEQEGARRRKGRRRSRELDEDESREAILEKERANQKLWARATARWRANVRLKRRGKRSSQMSHARRSSISLDSPRDGLTSGRSSPSPSGSSPPSRSVSRRASSSSLRQESSAESSSAQQQQDTSTIPTISLSPPPPHSSPPAYQQKALQADLSSEGLFPNDDPASTSHLICSRRPSHSSFLSNSEGGSGAIPSIPSAHVATDDKAVLARLADLASAPEEDEGSSPQPQVSAPEWRDDEMEDFIAREACGGESDDFANQSTSTPSPFPPPPSKSSLLSPKFYDYPYAFEDMEIENLEPELGPSAPPFEETPSAPLVDEHGLGLVPSAPPMLDDDDFYVNDSPVPSAPPHEPSPSHSLTEDSDGNVSSAGQVVTGDGTASTGSGNGRPVLPDYHP</sequence>
<dbReference type="PANTHER" id="PTHR12346">
    <property type="entry name" value="SIN3B-RELATED"/>
    <property type="match status" value="1"/>
</dbReference>
<keyword evidence="5" id="KW-0804">Transcription</keyword>
<evidence type="ECO:0000259" key="10">
    <source>
        <dbReference type="SMART" id="SM00761"/>
    </source>
</evidence>
<feature type="domain" description="Histone deacetylase interacting" evidence="10">
    <location>
        <begin position="455"/>
        <end position="556"/>
    </location>
</feature>
<dbReference type="GO" id="GO:0003714">
    <property type="term" value="F:transcription corepressor activity"/>
    <property type="evidence" value="ECO:0007669"/>
    <property type="project" value="InterPro"/>
</dbReference>
<name>A0A4Q2DH24_9AGAR</name>
<feature type="region of interest" description="Disordered" evidence="8">
    <location>
        <begin position="272"/>
        <end position="351"/>
    </location>
</feature>
<keyword evidence="9" id="KW-0472">Membrane</keyword>
<dbReference type="FunFam" id="1.20.1160.11:FF:000001">
    <property type="entry name" value="Paired amphipathic helix protein Sin3"/>
    <property type="match status" value="1"/>
</dbReference>
<comment type="caution">
    <text evidence="11">The sequence shown here is derived from an EMBL/GenBank/DDBJ whole genome shotgun (WGS) entry which is preliminary data.</text>
</comment>
<dbReference type="Pfam" id="PF02671">
    <property type="entry name" value="PAH"/>
    <property type="match status" value="3"/>
</dbReference>